<evidence type="ECO:0000256" key="9">
    <source>
        <dbReference type="ARBA" id="ARBA00023170"/>
    </source>
</evidence>
<keyword evidence="18" id="KW-1185">Reference proteome</keyword>
<dbReference type="SMART" id="SM00918">
    <property type="entry name" value="Lig_chan-Glu_bd"/>
    <property type="match status" value="1"/>
</dbReference>
<keyword evidence="8 15" id="KW-0472">Membrane</keyword>
<dbReference type="Pfam" id="PF00060">
    <property type="entry name" value="Lig_chan"/>
    <property type="match status" value="1"/>
</dbReference>
<keyword evidence="6" id="KW-0770">Synapse</keyword>
<comment type="similarity">
    <text evidence="2">Belongs to the glutamate-gated ion channel (TC 1.A.10.1) family.</text>
</comment>
<gene>
    <name evidence="19" type="primary">LOC106474598</name>
</gene>
<dbReference type="Gene3D" id="3.40.50.2300">
    <property type="match status" value="2"/>
</dbReference>
<dbReference type="SMART" id="SM00079">
    <property type="entry name" value="PBPe"/>
    <property type="match status" value="1"/>
</dbReference>
<evidence type="ECO:0000313" key="19">
    <source>
        <dbReference type="RefSeq" id="XP_022258617.1"/>
    </source>
</evidence>
<comment type="subcellular location">
    <subcellularLocation>
        <location evidence="1">Membrane</location>
        <topology evidence="1">Multi-pass membrane protein</topology>
    </subcellularLocation>
    <subcellularLocation>
        <location evidence="14">Postsynaptic cell membrane</location>
    </subcellularLocation>
</comment>
<keyword evidence="13" id="KW-0407">Ion channel</keyword>
<reference evidence="19" key="1">
    <citation type="submission" date="2025-08" db="UniProtKB">
        <authorList>
            <consortium name="RefSeq"/>
        </authorList>
    </citation>
    <scope>IDENTIFICATION</scope>
    <source>
        <tissue evidence="19">Muscle</tissue>
    </source>
</reference>
<evidence type="ECO:0000256" key="5">
    <source>
        <dbReference type="ARBA" id="ARBA00022989"/>
    </source>
</evidence>
<evidence type="ECO:0000256" key="13">
    <source>
        <dbReference type="ARBA" id="ARBA00023303"/>
    </source>
</evidence>
<dbReference type="Gene3D" id="1.10.287.70">
    <property type="match status" value="1"/>
</dbReference>
<dbReference type="Pfam" id="PF10613">
    <property type="entry name" value="Lig_chan-Glu_bd"/>
    <property type="match status" value="1"/>
</dbReference>
<dbReference type="InterPro" id="IPR001828">
    <property type="entry name" value="ANF_lig-bd_rcpt"/>
</dbReference>
<keyword evidence="10" id="KW-0325">Glycoprotein</keyword>
<organism evidence="18 19">
    <name type="scientific">Limulus polyphemus</name>
    <name type="common">Atlantic horseshoe crab</name>
    <dbReference type="NCBI Taxonomy" id="6850"/>
    <lineage>
        <taxon>Eukaryota</taxon>
        <taxon>Metazoa</taxon>
        <taxon>Ecdysozoa</taxon>
        <taxon>Arthropoda</taxon>
        <taxon>Chelicerata</taxon>
        <taxon>Merostomata</taxon>
        <taxon>Xiphosura</taxon>
        <taxon>Limulidae</taxon>
        <taxon>Limulus</taxon>
    </lineage>
</organism>
<keyword evidence="3" id="KW-0813">Transport</keyword>
<sequence length="446" mass="50039">MMKKGWAWLVTDGVTFTGGKALFGPDGRVPDYMVGVIGTQPPLRNITALRQMKQKLEMKLGLTVDDMELPAAVRVYDSVLSAAHGLHSLLAHQNFSAPSFLPGTCSKASLNSWEDGEKLFRSILEIKNVKGLQGLLEFNKYSFYSHIGYTLVNLEAGGFTEFGRWTLEHDEEKLEVTSDPMFPGGSSAIPNDSVYDLTNKTLRVVVIQEPPFVKKNPDYDQQDPKSQKYIGYCIDLLTKLQETLNFQFSIFEVTQYGRKHPVTKRWNGLVKELIEDRADVAVAPFTISHEREKVITFTKPFFDLGLTILLPRKMFYISNPLFAFLSPFDALLWMTILVSMILASVATCVCQNFTPENYHKRALSAKHKGHCPVSKTNQVEGFSLSETLWLGFSSLVNQTIDPGFINFPARVVIGIWWFTNVVLISAYTAKLAAVFTAERLVIGKPS</sequence>
<feature type="domain" description="Ionotropic glutamate receptor C-terminal" evidence="16">
    <location>
        <begin position="201"/>
        <end position="420"/>
    </location>
</feature>
<keyword evidence="9" id="KW-0675">Receptor</keyword>
<evidence type="ECO:0000256" key="8">
    <source>
        <dbReference type="ARBA" id="ARBA00023136"/>
    </source>
</evidence>
<dbReference type="SUPFAM" id="SSF53822">
    <property type="entry name" value="Periplasmic binding protein-like I"/>
    <property type="match status" value="1"/>
</dbReference>
<evidence type="ECO:0000256" key="15">
    <source>
        <dbReference type="SAM" id="Phobius"/>
    </source>
</evidence>
<evidence type="ECO:0000256" key="1">
    <source>
        <dbReference type="ARBA" id="ARBA00004141"/>
    </source>
</evidence>
<evidence type="ECO:0000313" key="18">
    <source>
        <dbReference type="Proteomes" id="UP000694941"/>
    </source>
</evidence>
<feature type="transmembrane region" description="Helical" evidence="15">
    <location>
        <begin position="321"/>
        <end position="346"/>
    </location>
</feature>
<dbReference type="RefSeq" id="XP_022258617.1">
    <property type="nucleotide sequence ID" value="XM_022402909.1"/>
</dbReference>
<dbReference type="Proteomes" id="UP000694941">
    <property type="component" value="Unplaced"/>
</dbReference>
<accession>A0ABM1TRW1</accession>
<evidence type="ECO:0000256" key="6">
    <source>
        <dbReference type="ARBA" id="ARBA00023018"/>
    </source>
</evidence>
<keyword evidence="12" id="KW-1071">Ligand-gated ion channel</keyword>
<evidence type="ECO:0000256" key="4">
    <source>
        <dbReference type="ARBA" id="ARBA00022692"/>
    </source>
</evidence>
<dbReference type="Gene3D" id="3.40.190.10">
    <property type="entry name" value="Periplasmic binding protein-like II"/>
    <property type="match status" value="1"/>
</dbReference>
<protein>
    <submittedName>
        <fullName evidence="19">Glutamate receptor 3-like</fullName>
    </submittedName>
</protein>
<dbReference type="InterPro" id="IPR019594">
    <property type="entry name" value="Glu/Gly-bd"/>
</dbReference>
<feature type="domain" description="Ionotropic glutamate receptor L-glutamate and glycine-binding" evidence="17">
    <location>
        <begin position="211"/>
        <end position="275"/>
    </location>
</feature>
<evidence type="ECO:0000259" key="16">
    <source>
        <dbReference type="SMART" id="SM00079"/>
    </source>
</evidence>
<dbReference type="PANTHER" id="PTHR18966">
    <property type="entry name" value="IONOTROPIC GLUTAMATE RECEPTOR"/>
    <property type="match status" value="1"/>
</dbReference>
<dbReference type="Pfam" id="PF01094">
    <property type="entry name" value="ANF_receptor"/>
    <property type="match status" value="1"/>
</dbReference>
<proteinExistence type="inferred from homology"/>
<evidence type="ECO:0000256" key="10">
    <source>
        <dbReference type="ARBA" id="ARBA00023180"/>
    </source>
</evidence>
<evidence type="ECO:0000259" key="17">
    <source>
        <dbReference type="SMART" id="SM00918"/>
    </source>
</evidence>
<evidence type="ECO:0000256" key="11">
    <source>
        <dbReference type="ARBA" id="ARBA00023257"/>
    </source>
</evidence>
<keyword evidence="11" id="KW-0628">Postsynaptic cell membrane</keyword>
<dbReference type="InterPro" id="IPR015683">
    <property type="entry name" value="Ionotropic_Glu_rcpt"/>
</dbReference>
<evidence type="ECO:0000256" key="7">
    <source>
        <dbReference type="ARBA" id="ARBA00023065"/>
    </source>
</evidence>
<dbReference type="GeneID" id="106474598"/>
<keyword evidence="5 15" id="KW-1133">Transmembrane helix</keyword>
<dbReference type="InterPro" id="IPR028082">
    <property type="entry name" value="Peripla_BP_I"/>
</dbReference>
<dbReference type="InterPro" id="IPR001320">
    <property type="entry name" value="Iontro_rcpt_C"/>
</dbReference>
<name>A0ABM1TRW1_LIMPO</name>
<evidence type="ECO:0000256" key="2">
    <source>
        <dbReference type="ARBA" id="ARBA00008685"/>
    </source>
</evidence>
<evidence type="ECO:0000256" key="12">
    <source>
        <dbReference type="ARBA" id="ARBA00023286"/>
    </source>
</evidence>
<evidence type="ECO:0000256" key="3">
    <source>
        <dbReference type="ARBA" id="ARBA00022448"/>
    </source>
</evidence>
<keyword evidence="4 15" id="KW-0812">Transmembrane</keyword>
<dbReference type="SUPFAM" id="SSF53850">
    <property type="entry name" value="Periplasmic binding protein-like II"/>
    <property type="match status" value="1"/>
</dbReference>
<evidence type="ECO:0000256" key="14">
    <source>
        <dbReference type="ARBA" id="ARBA00034100"/>
    </source>
</evidence>
<keyword evidence="7" id="KW-0406">Ion transport</keyword>